<protein>
    <submittedName>
        <fullName evidence="2">Uncharacterized protein</fullName>
    </submittedName>
</protein>
<feature type="region of interest" description="Disordered" evidence="1">
    <location>
        <begin position="1"/>
        <end position="63"/>
    </location>
</feature>
<keyword evidence="3" id="KW-1185">Reference proteome</keyword>
<feature type="region of interest" description="Disordered" evidence="1">
    <location>
        <begin position="133"/>
        <end position="239"/>
    </location>
</feature>
<dbReference type="OrthoDB" id="6159182at2759"/>
<comment type="caution">
    <text evidence="2">The sequence shown here is derived from an EMBL/GenBank/DDBJ whole genome shotgun (WGS) entry which is preliminary data.</text>
</comment>
<gene>
    <name evidence="2" type="ORF">EGW08_008613</name>
</gene>
<dbReference type="EMBL" id="RQTK01000236">
    <property type="protein sequence ID" value="RUS83645.1"/>
    <property type="molecule type" value="Genomic_DNA"/>
</dbReference>
<sequence>MGDNQTVDQADLSQKEMDIALQGKKLPQREQAKRSAQLSSSTERGMGKCASDKSTRNKAQGKQSLVLQMYSHLRTQKKLEEEKNTKIARTDRRRQKIKRELAESYSPSGSSLKSFGSSWTQFRLLRGPQCQLQQKHGAVQDIDGSNSPQTDSRVVPGGRDSHHLSGASVIRIPSPCLDHEGPLDSTETDAAESPRRGRQRAPETQQSAGPSQRSLHNHTNTGHYQDSLRSDISRHRSRAKVATPAINLSHVLRGPGKIQIRFSTCAVPAGRSRHAGRGVTHDYQWDAMPAGALASIQPTPIQFDGSNL</sequence>
<feature type="compositionally biased region" description="Polar residues" evidence="1">
    <location>
        <begin position="1"/>
        <end position="12"/>
    </location>
</feature>
<evidence type="ECO:0000313" key="2">
    <source>
        <dbReference type="EMBL" id="RUS83645.1"/>
    </source>
</evidence>
<feature type="compositionally biased region" description="Polar residues" evidence="1">
    <location>
        <begin position="202"/>
        <end position="224"/>
    </location>
</feature>
<dbReference type="AlphaFoldDB" id="A0A433TPZ7"/>
<evidence type="ECO:0000313" key="3">
    <source>
        <dbReference type="Proteomes" id="UP000271974"/>
    </source>
</evidence>
<accession>A0A433TPZ7</accession>
<feature type="compositionally biased region" description="Polar residues" evidence="1">
    <location>
        <begin position="143"/>
        <end position="152"/>
    </location>
</feature>
<name>A0A433TPZ7_ELYCH</name>
<dbReference type="Proteomes" id="UP000271974">
    <property type="component" value="Unassembled WGS sequence"/>
</dbReference>
<proteinExistence type="predicted"/>
<feature type="compositionally biased region" description="Polar residues" evidence="1">
    <location>
        <begin position="34"/>
        <end position="43"/>
    </location>
</feature>
<organism evidence="2 3">
    <name type="scientific">Elysia chlorotica</name>
    <name type="common">Eastern emerald elysia</name>
    <name type="synonym">Sea slug</name>
    <dbReference type="NCBI Taxonomy" id="188477"/>
    <lineage>
        <taxon>Eukaryota</taxon>
        <taxon>Metazoa</taxon>
        <taxon>Spiralia</taxon>
        <taxon>Lophotrochozoa</taxon>
        <taxon>Mollusca</taxon>
        <taxon>Gastropoda</taxon>
        <taxon>Heterobranchia</taxon>
        <taxon>Euthyneura</taxon>
        <taxon>Panpulmonata</taxon>
        <taxon>Sacoglossa</taxon>
        <taxon>Placobranchoidea</taxon>
        <taxon>Plakobranchidae</taxon>
        <taxon>Elysia</taxon>
    </lineage>
</organism>
<evidence type="ECO:0000256" key="1">
    <source>
        <dbReference type="SAM" id="MobiDB-lite"/>
    </source>
</evidence>
<reference evidence="2 3" key="1">
    <citation type="submission" date="2019-01" db="EMBL/GenBank/DDBJ databases">
        <title>A draft genome assembly of the solar-powered sea slug Elysia chlorotica.</title>
        <authorList>
            <person name="Cai H."/>
            <person name="Li Q."/>
            <person name="Fang X."/>
            <person name="Li J."/>
            <person name="Curtis N.E."/>
            <person name="Altenburger A."/>
            <person name="Shibata T."/>
            <person name="Feng M."/>
            <person name="Maeda T."/>
            <person name="Schwartz J.A."/>
            <person name="Shigenobu S."/>
            <person name="Lundholm N."/>
            <person name="Nishiyama T."/>
            <person name="Yang H."/>
            <person name="Hasebe M."/>
            <person name="Li S."/>
            <person name="Pierce S.K."/>
            <person name="Wang J."/>
        </authorList>
    </citation>
    <scope>NUCLEOTIDE SEQUENCE [LARGE SCALE GENOMIC DNA]</scope>
    <source>
        <strain evidence="2">EC2010</strain>
        <tissue evidence="2">Whole organism of an adult</tissue>
    </source>
</reference>